<evidence type="ECO:0000313" key="3">
    <source>
        <dbReference type="Proteomes" id="UP000297245"/>
    </source>
</evidence>
<name>A0A4S8L6C7_DENBC</name>
<sequence length="241" mass="27756">MSPYTKEDFAHDWEEMCRMSASEKPDDIHELVQWEMARTHKSLIEYWGQVEKNFDTDAPLTDASTYFGFAKQWVRMVEIHHQLEEDVQFPIWDAHLPEQVSKNKAEHRELIAALTPFKEYLHSVDSGSATWDAEKARSLSQAFIPVLMHHFVEELYTIDAKILHEKGVSAETLKQSFAGVAKRGREVMDPVTDIPSFMAHNSGSSVWPQNVVPKDVLDKYPAIYAVHEGWWKYSAHPLSSK</sequence>
<dbReference type="InterPro" id="IPR053206">
    <property type="entry name" value="Dimeric_xanthone_biosynth"/>
</dbReference>
<dbReference type="PANTHER" id="PTHR38048:SF2">
    <property type="entry name" value="HEMERYTHRIN-LIKE DOMAIN-CONTAINING PROTEIN"/>
    <property type="match status" value="1"/>
</dbReference>
<evidence type="ECO:0000259" key="1">
    <source>
        <dbReference type="Pfam" id="PF01814"/>
    </source>
</evidence>
<dbReference type="AlphaFoldDB" id="A0A4S8L6C7"/>
<dbReference type="OrthoDB" id="58416at2759"/>
<proteinExistence type="predicted"/>
<dbReference type="InterPro" id="IPR012312">
    <property type="entry name" value="Hemerythrin-like"/>
</dbReference>
<reference evidence="2 3" key="1">
    <citation type="journal article" date="2019" name="Nat. Ecol. Evol.">
        <title>Megaphylogeny resolves global patterns of mushroom evolution.</title>
        <authorList>
            <person name="Varga T."/>
            <person name="Krizsan K."/>
            <person name="Foldi C."/>
            <person name="Dima B."/>
            <person name="Sanchez-Garcia M."/>
            <person name="Sanchez-Ramirez S."/>
            <person name="Szollosi G.J."/>
            <person name="Szarkandi J.G."/>
            <person name="Papp V."/>
            <person name="Albert L."/>
            <person name="Andreopoulos W."/>
            <person name="Angelini C."/>
            <person name="Antonin V."/>
            <person name="Barry K.W."/>
            <person name="Bougher N.L."/>
            <person name="Buchanan P."/>
            <person name="Buyck B."/>
            <person name="Bense V."/>
            <person name="Catcheside P."/>
            <person name="Chovatia M."/>
            <person name="Cooper J."/>
            <person name="Damon W."/>
            <person name="Desjardin D."/>
            <person name="Finy P."/>
            <person name="Geml J."/>
            <person name="Haridas S."/>
            <person name="Hughes K."/>
            <person name="Justo A."/>
            <person name="Karasinski D."/>
            <person name="Kautmanova I."/>
            <person name="Kiss B."/>
            <person name="Kocsube S."/>
            <person name="Kotiranta H."/>
            <person name="LaButti K.M."/>
            <person name="Lechner B.E."/>
            <person name="Liimatainen K."/>
            <person name="Lipzen A."/>
            <person name="Lukacs Z."/>
            <person name="Mihaltcheva S."/>
            <person name="Morgado L.N."/>
            <person name="Niskanen T."/>
            <person name="Noordeloos M.E."/>
            <person name="Ohm R.A."/>
            <person name="Ortiz-Santana B."/>
            <person name="Ovrebo C."/>
            <person name="Racz N."/>
            <person name="Riley R."/>
            <person name="Savchenko A."/>
            <person name="Shiryaev A."/>
            <person name="Soop K."/>
            <person name="Spirin V."/>
            <person name="Szebenyi C."/>
            <person name="Tomsovsky M."/>
            <person name="Tulloss R.E."/>
            <person name="Uehling J."/>
            <person name="Grigoriev I.V."/>
            <person name="Vagvolgyi C."/>
            <person name="Papp T."/>
            <person name="Martin F.M."/>
            <person name="Miettinen O."/>
            <person name="Hibbett D.S."/>
            <person name="Nagy L.G."/>
        </authorList>
    </citation>
    <scope>NUCLEOTIDE SEQUENCE [LARGE SCALE GENOMIC DNA]</scope>
    <source>
        <strain evidence="2 3">CBS 962.96</strain>
    </source>
</reference>
<evidence type="ECO:0000313" key="2">
    <source>
        <dbReference type="EMBL" id="THU83943.1"/>
    </source>
</evidence>
<protein>
    <recommendedName>
        <fullName evidence="1">Hemerythrin-like domain-containing protein</fullName>
    </recommendedName>
</protein>
<organism evidence="2 3">
    <name type="scientific">Dendrothele bispora (strain CBS 962.96)</name>
    <dbReference type="NCBI Taxonomy" id="1314807"/>
    <lineage>
        <taxon>Eukaryota</taxon>
        <taxon>Fungi</taxon>
        <taxon>Dikarya</taxon>
        <taxon>Basidiomycota</taxon>
        <taxon>Agaricomycotina</taxon>
        <taxon>Agaricomycetes</taxon>
        <taxon>Agaricomycetidae</taxon>
        <taxon>Agaricales</taxon>
        <taxon>Agaricales incertae sedis</taxon>
        <taxon>Dendrothele</taxon>
    </lineage>
</organism>
<dbReference type="PANTHER" id="PTHR38048">
    <property type="entry name" value="EXPRESSED PROTEIN"/>
    <property type="match status" value="1"/>
</dbReference>
<dbReference type="Gene3D" id="1.20.120.520">
    <property type="entry name" value="nmb1532 protein domain like"/>
    <property type="match status" value="1"/>
</dbReference>
<keyword evidence="3" id="KW-1185">Reference proteome</keyword>
<feature type="domain" description="Hemerythrin-like" evidence="1">
    <location>
        <begin position="36"/>
        <end position="154"/>
    </location>
</feature>
<dbReference type="EMBL" id="ML179633">
    <property type="protein sequence ID" value="THU83943.1"/>
    <property type="molecule type" value="Genomic_DNA"/>
</dbReference>
<dbReference type="Pfam" id="PF01814">
    <property type="entry name" value="Hemerythrin"/>
    <property type="match status" value="1"/>
</dbReference>
<gene>
    <name evidence="2" type="ORF">K435DRAFT_688587</name>
</gene>
<dbReference type="Proteomes" id="UP000297245">
    <property type="component" value="Unassembled WGS sequence"/>
</dbReference>
<accession>A0A4S8L6C7</accession>